<reference evidence="3 4" key="1">
    <citation type="submission" date="2020-08" db="EMBL/GenBank/DDBJ databases">
        <title>Description of novel Flavobacterium F-400 isolate.</title>
        <authorList>
            <person name="Saticioglu I."/>
            <person name="Duman M."/>
            <person name="Altun S."/>
        </authorList>
    </citation>
    <scope>NUCLEOTIDE SEQUENCE [LARGE SCALE GENOMIC DNA]</scope>
    <source>
        <strain evidence="3 4">F-400</strain>
    </source>
</reference>
<accession>A0ABR7JGI0</accession>
<dbReference type="InterPro" id="IPR052744">
    <property type="entry name" value="GPAT/DAPAT"/>
</dbReference>
<feature type="domain" description="Phospholipid/glycerol acyltransferase" evidence="2">
    <location>
        <begin position="34"/>
        <end position="160"/>
    </location>
</feature>
<gene>
    <name evidence="3" type="ORF">H8R26_09275</name>
</gene>
<keyword evidence="3" id="KW-0012">Acyltransferase</keyword>
<evidence type="ECO:0000259" key="2">
    <source>
        <dbReference type="SMART" id="SM00563"/>
    </source>
</evidence>
<dbReference type="Pfam" id="PF01553">
    <property type="entry name" value="Acyltransferase"/>
    <property type="match status" value="1"/>
</dbReference>
<dbReference type="RefSeq" id="WP_166136398.1">
    <property type="nucleotide sequence ID" value="NZ_JAAOBY010000005.1"/>
</dbReference>
<feature type="transmembrane region" description="Helical" evidence="1">
    <location>
        <begin position="228"/>
        <end position="251"/>
    </location>
</feature>
<dbReference type="PANTHER" id="PTHR31605:SF0">
    <property type="entry name" value="GLYCEROL-3-PHOSPHATE O-ACYLTRANSFERASE 1"/>
    <property type="match status" value="1"/>
</dbReference>
<name>A0ABR7JGI0_9FLAO</name>
<dbReference type="GO" id="GO:0016746">
    <property type="term" value="F:acyltransferase activity"/>
    <property type="evidence" value="ECO:0007669"/>
    <property type="project" value="UniProtKB-KW"/>
</dbReference>
<evidence type="ECO:0000313" key="4">
    <source>
        <dbReference type="Proteomes" id="UP000621670"/>
    </source>
</evidence>
<dbReference type="SUPFAM" id="SSF69593">
    <property type="entry name" value="Glycerol-3-phosphate (1)-acyltransferase"/>
    <property type="match status" value="1"/>
</dbReference>
<evidence type="ECO:0000256" key="1">
    <source>
        <dbReference type="SAM" id="Phobius"/>
    </source>
</evidence>
<dbReference type="SMART" id="SM00563">
    <property type="entry name" value="PlsC"/>
    <property type="match status" value="1"/>
</dbReference>
<comment type="caution">
    <text evidence="3">The sequence shown here is derived from an EMBL/GenBank/DDBJ whole genome shotgun (WGS) entry which is preliminary data.</text>
</comment>
<keyword evidence="4" id="KW-1185">Reference proteome</keyword>
<sequence length="317" mass="36345">MYYFFKLAASVALQLYTKKTIARFHEPFVANQPTILASNHPNSFFDAIVIAVHYPQPIYFLARGDAFKKPLVAQFLKALHLIPIYRLSEGKENLSKNDDTFQTCINLLQQNQTILIFSEGICKNEWQLRLLKKGTARLALMAAEAGLKNLRIQPTAINYSSFRKNPKEVEIHFNPTFSIDRNVQENEAVFFNEFNKQLKTGITTNLLVKSDTKDIEIFPKQVILQAKFIKYIVATPAFVGFLANYGIYYSVKKIALQKTKNTVFYDSVLFGILLLFYPILVAFLAIITGVIFNWTIALVLFLCMPLSAWFYKTYKSL</sequence>
<keyword evidence="3" id="KW-0808">Transferase</keyword>
<evidence type="ECO:0000313" key="3">
    <source>
        <dbReference type="EMBL" id="MBC5863612.1"/>
    </source>
</evidence>
<dbReference type="PANTHER" id="PTHR31605">
    <property type="entry name" value="GLYCEROL-3-PHOSPHATE O-ACYLTRANSFERASE 1"/>
    <property type="match status" value="1"/>
</dbReference>
<proteinExistence type="predicted"/>
<dbReference type="Proteomes" id="UP000621670">
    <property type="component" value="Unassembled WGS sequence"/>
</dbReference>
<keyword evidence="1" id="KW-0472">Membrane</keyword>
<keyword evidence="1" id="KW-0812">Transmembrane</keyword>
<feature type="transmembrane region" description="Helical" evidence="1">
    <location>
        <begin position="263"/>
        <end position="285"/>
    </location>
</feature>
<dbReference type="EMBL" id="JACRUM010000004">
    <property type="protein sequence ID" value="MBC5863612.1"/>
    <property type="molecule type" value="Genomic_DNA"/>
</dbReference>
<dbReference type="InterPro" id="IPR002123">
    <property type="entry name" value="Plipid/glycerol_acylTrfase"/>
</dbReference>
<keyword evidence="1" id="KW-1133">Transmembrane helix</keyword>
<protein>
    <submittedName>
        <fullName evidence="3">1-acyl-sn-glycerol-3-phosphate acyltransferase</fullName>
    </submittedName>
</protein>
<feature type="transmembrane region" description="Helical" evidence="1">
    <location>
        <begin position="291"/>
        <end position="311"/>
    </location>
</feature>
<organism evidence="3 4">
    <name type="scientific">Flavobacterium turcicum</name>
    <dbReference type="NCBI Taxonomy" id="2764718"/>
    <lineage>
        <taxon>Bacteria</taxon>
        <taxon>Pseudomonadati</taxon>
        <taxon>Bacteroidota</taxon>
        <taxon>Flavobacteriia</taxon>
        <taxon>Flavobacteriales</taxon>
        <taxon>Flavobacteriaceae</taxon>
        <taxon>Flavobacterium</taxon>
    </lineage>
</organism>